<feature type="region of interest" description="Disordered" evidence="1">
    <location>
        <begin position="52"/>
        <end position="76"/>
    </location>
</feature>
<evidence type="ECO:0000313" key="2">
    <source>
        <dbReference type="EMBL" id="KIK80174.1"/>
    </source>
</evidence>
<reference evidence="4" key="2">
    <citation type="submission" date="2015-01" db="EMBL/GenBank/DDBJ databases">
        <title>Evolutionary Origins and Diversification of the Mycorrhizal Mutualists.</title>
        <authorList>
            <consortium name="DOE Joint Genome Institute"/>
            <consortium name="Mycorrhizal Genomics Consortium"/>
            <person name="Kohler A."/>
            <person name="Kuo A."/>
            <person name="Nagy L.G."/>
            <person name="Floudas D."/>
            <person name="Copeland A."/>
            <person name="Barry K.W."/>
            <person name="Cichocki N."/>
            <person name="Veneault-Fourrey C."/>
            <person name="LaButti K."/>
            <person name="Lindquist E.A."/>
            <person name="Lipzen A."/>
            <person name="Lundell T."/>
            <person name="Morin E."/>
            <person name="Murat C."/>
            <person name="Riley R."/>
            <person name="Ohm R."/>
            <person name="Sun H."/>
            <person name="Tunlid A."/>
            <person name="Henrissat B."/>
            <person name="Grigoriev I.V."/>
            <person name="Hibbett D.S."/>
            <person name="Martin F."/>
        </authorList>
    </citation>
    <scope>NUCLEOTIDE SEQUENCE [LARGE SCALE GENOMIC DNA]</scope>
    <source>
        <strain evidence="2 4">Ve08.2h10</strain>
    </source>
</reference>
<evidence type="ECO:0000313" key="3">
    <source>
        <dbReference type="EMBL" id="KIK87360.1"/>
    </source>
</evidence>
<gene>
    <name evidence="2" type="ORF">PAXRUDRAFT_245883</name>
    <name evidence="3" type="ORF">PAXRUDRAFT_690852</name>
</gene>
<dbReference type="EMBL" id="KN826081">
    <property type="protein sequence ID" value="KIK80174.1"/>
    <property type="molecule type" value="Genomic_DNA"/>
</dbReference>
<dbReference type="HOGENOM" id="CLU_2655191_0_0_1"/>
<dbReference type="EMBL" id="KN825546">
    <property type="protein sequence ID" value="KIK87360.1"/>
    <property type="molecule type" value="Genomic_DNA"/>
</dbReference>
<accession>A0A0D0DXH3</accession>
<evidence type="ECO:0000256" key="1">
    <source>
        <dbReference type="SAM" id="MobiDB-lite"/>
    </source>
</evidence>
<evidence type="ECO:0000313" key="4">
    <source>
        <dbReference type="Proteomes" id="UP000054538"/>
    </source>
</evidence>
<reference evidence="3" key="3">
    <citation type="submission" date="2015-02" db="EMBL/GenBank/DDBJ databases">
        <title>Evolutionary Origins and Diversification of the Mycorrhizal Mutualists.</title>
        <authorList>
            <consortium name="DOE Joint Genome Institute"/>
            <consortium name="Mycorrhizal Genomics Consortium"/>
            <person name="Kohler A."/>
            <person name="Kuo A."/>
            <person name="Nagy L.G."/>
            <person name="Floudas D."/>
            <person name="Copeland A."/>
            <person name="Barry K.W."/>
            <person name="Cichocki N."/>
            <person name="Veneault-Fourrey C."/>
            <person name="LaButti K."/>
            <person name="Lindquist E.A."/>
            <person name="Lipzen A."/>
            <person name="Lundell T."/>
            <person name="Morin E."/>
            <person name="Murat C."/>
            <person name="Riley R."/>
            <person name="Ohm R."/>
            <person name="Sun H."/>
            <person name="Tunlid A."/>
            <person name="Henrissat B."/>
            <person name="Grigoriev I.V."/>
            <person name="Hibbett D.S."/>
            <person name="Martin F."/>
        </authorList>
    </citation>
    <scope>NUCLEOTIDE SEQUENCE</scope>
    <source>
        <strain evidence="3">Ve08.2h10</strain>
    </source>
</reference>
<organism evidence="3 4">
    <name type="scientific">Paxillus rubicundulus Ve08.2h10</name>
    <dbReference type="NCBI Taxonomy" id="930991"/>
    <lineage>
        <taxon>Eukaryota</taxon>
        <taxon>Fungi</taxon>
        <taxon>Dikarya</taxon>
        <taxon>Basidiomycota</taxon>
        <taxon>Agaricomycotina</taxon>
        <taxon>Agaricomycetes</taxon>
        <taxon>Agaricomycetidae</taxon>
        <taxon>Boletales</taxon>
        <taxon>Paxilineae</taxon>
        <taxon>Paxillaceae</taxon>
        <taxon>Paxillus</taxon>
    </lineage>
</organism>
<protein>
    <submittedName>
        <fullName evidence="3">Uncharacterized protein</fullName>
    </submittedName>
</protein>
<name>A0A0D0DXH3_9AGAM</name>
<dbReference type="AlphaFoldDB" id="A0A0D0DXH3"/>
<keyword evidence="4" id="KW-1185">Reference proteome</keyword>
<proteinExistence type="predicted"/>
<reference evidence="3 4" key="1">
    <citation type="submission" date="2014-04" db="EMBL/GenBank/DDBJ databases">
        <authorList>
            <consortium name="DOE Joint Genome Institute"/>
            <person name="Kuo A."/>
            <person name="Kohler A."/>
            <person name="Jargeat P."/>
            <person name="Nagy L.G."/>
            <person name="Floudas D."/>
            <person name="Copeland A."/>
            <person name="Barry K.W."/>
            <person name="Cichocki N."/>
            <person name="Veneault-Fourrey C."/>
            <person name="LaButti K."/>
            <person name="Lindquist E.A."/>
            <person name="Lipzen A."/>
            <person name="Lundell T."/>
            <person name="Morin E."/>
            <person name="Murat C."/>
            <person name="Sun H."/>
            <person name="Tunlid A."/>
            <person name="Henrissat B."/>
            <person name="Grigoriev I.V."/>
            <person name="Hibbett D.S."/>
            <person name="Martin F."/>
            <person name="Nordberg H.P."/>
            <person name="Cantor M.N."/>
            <person name="Hua S.X."/>
        </authorList>
    </citation>
    <scope>NUCLEOTIDE SEQUENCE [LARGE SCALE GENOMIC DNA]</scope>
    <source>
        <strain evidence="3 4">Ve08.2h10</strain>
    </source>
</reference>
<dbReference type="Proteomes" id="UP000054538">
    <property type="component" value="Unassembled WGS sequence"/>
</dbReference>
<sequence>MELGRARCVVSLGKLRGRTYLCSGELHDHRISPDFASTLCLHLLASHTTPDPVPSHALQHPHSHSHSQPDTLVIAH</sequence>